<keyword evidence="3" id="KW-1185">Reference proteome</keyword>
<dbReference type="InterPro" id="IPR050361">
    <property type="entry name" value="MPP/UQCRC_Complex"/>
</dbReference>
<name>A0ABT7YX68_9ACTN</name>
<dbReference type="EMBL" id="JAUEMJ010000011">
    <property type="protein sequence ID" value="MDN3243182.1"/>
    <property type="molecule type" value="Genomic_DNA"/>
</dbReference>
<dbReference type="RefSeq" id="WP_289959741.1">
    <property type="nucleotide sequence ID" value="NZ_JAUEMJ010000011.1"/>
</dbReference>
<feature type="domain" description="Peptidase M16 C-terminal" evidence="1">
    <location>
        <begin position="140"/>
        <end position="313"/>
    </location>
</feature>
<dbReference type="InterPro" id="IPR011249">
    <property type="entry name" value="Metalloenz_LuxS/M16"/>
</dbReference>
<dbReference type="PANTHER" id="PTHR11851:SF224">
    <property type="entry name" value="PROCESSING PROTEASE"/>
    <property type="match status" value="1"/>
</dbReference>
<dbReference type="InterPro" id="IPR007863">
    <property type="entry name" value="Peptidase_M16_C"/>
</dbReference>
<accession>A0ABT7YX68</accession>
<dbReference type="Proteomes" id="UP001171902">
    <property type="component" value="Unassembled WGS sequence"/>
</dbReference>
<comment type="caution">
    <text evidence="2">The sequence shown here is derived from an EMBL/GenBank/DDBJ whole genome shotgun (WGS) entry which is preliminary data.</text>
</comment>
<gene>
    <name evidence="2" type="ORF">QWI33_25900</name>
</gene>
<evidence type="ECO:0000259" key="1">
    <source>
        <dbReference type="Pfam" id="PF05193"/>
    </source>
</evidence>
<dbReference type="Gene3D" id="3.30.830.10">
    <property type="entry name" value="Metalloenzyme, LuxS/M16 peptidase-like"/>
    <property type="match status" value="2"/>
</dbReference>
<proteinExistence type="predicted"/>
<dbReference type="Pfam" id="PF05193">
    <property type="entry name" value="Peptidase_M16_C"/>
    <property type="match status" value="1"/>
</dbReference>
<organism evidence="2 3">
    <name type="scientific">Glycomyces tritici</name>
    <dbReference type="NCBI Taxonomy" id="2665176"/>
    <lineage>
        <taxon>Bacteria</taxon>
        <taxon>Bacillati</taxon>
        <taxon>Actinomycetota</taxon>
        <taxon>Actinomycetes</taxon>
        <taxon>Glycomycetales</taxon>
        <taxon>Glycomycetaceae</taxon>
        <taxon>Glycomyces</taxon>
    </lineage>
</organism>
<dbReference type="PANTHER" id="PTHR11851">
    <property type="entry name" value="METALLOPROTEASE"/>
    <property type="match status" value="1"/>
</dbReference>
<sequence>MPLAELRLSIPTARINQAVKDMAAAALLTGTANATSTQLAQRIQGAGGTLRADTGPGELTISGNCLASGLPDLLAVLGDLLATADYPERPFETKRARVISWLSVAEQRADFQVDRAFNARLWGKHPYGRRTPSADEIAAVEREAVIAAHRSMLQPKGARLVIVGDIDPEQTATDVEKAFESWSGSAGPGLPEPLPELEPGPLVLADRPGSVQSSIRVACGAVGRTHPDNAAQHLAVMALGGYSISRLVSNLRETKGFGYSLWAYVDQLPVGSVQLIGVDVATDVTAAALAEILGELRGMTERPVDEEELRSARGFALGAMKMGIATQAGLANCIEALAACGLPLSWLADHAEQLRGVTPGDVRRVAAERMGPDNAVVVILADVDQVAESLARYRGAEPQ</sequence>
<dbReference type="SUPFAM" id="SSF63411">
    <property type="entry name" value="LuxS/MPP-like metallohydrolase"/>
    <property type="match status" value="2"/>
</dbReference>
<evidence type="ECO:0000313" key="2">
    <source>
        <dbReference type="EMBL" id="MDN3243182.1"/>
    </source>
</evidence>
<evidence type="ECO:0000313" key="3">
    <source>
        <dbReference type="Proteomes" id="UP001171902"/>
    </source>
</evidence>
<protein>
    <submittedName>
        <fullName evidence="2">Pitrilysin family protein</fullName>
    </submittedName>
</protein>
<reference evidence="2" key="1">
    <citation type="submission" date="2023-06" db="EMBL/GenBank/DDBJ databases">
        <title>Gycomyces niveus sp.nov., a novel actinomycete isolated from soil in Shouguang.</title>
        <authorList>
            <person name="Yang X."/>
            <person name="Zhao J."/>
        </authorList>
    </citation>
    <scope>NUCLEOTIDE SEQUENCE</scope>
    <source>
        <strain evidence="2">NEAU C2</strain>
    </source>
</reference>